<accession>A0A9D4N1B5</accession>
<proteinExistence type="inferred from homology"/>
<feature type="region of interest" description="Disordered" evidence="3">
    <location>
        <begin position="724"/>
        <end position="746"/>
    </location>
</feature>
<dbReference type="GO" id="GO:0005096">
    <property type="term" value="F:GTPase activator activity"/>
    <property type="evidence" value="ECO:0007669"/>
    <property type="project" value="UniProtKB-KW"/>
</dbReference>
<evidence type="ECO:0000313" key="7">
    <source>
        <dbReference type="Proteomes" id="UP000828390"/>
    </source>
</evidence>
<evidence type="ECO:0000256" key="1">
    <source>
        <dbReference type="ARBA" id="ARBA00022468"/>
    </source>
</evidence>
<dbReference type="Pfam" id="PF02759">
    <property type="entry name" value="RUN"/>
    <property type="match status" value="1"/>
</dbReference>
<evidence type="ECO:0000256" key="3">
    <source>
        <dbReference type="SAM" id="MobiDB-lite"/>
    </source>
</evidence>
<dbReference type="InterPro" id="IPR037213">
    <property type="entry name" value="Run_dom_sf"/>
</dbReference>
<dbReference type="PANTHER" id="PTHR22957:SF502">
    <property type="entry name" value="SMALL G PROTEIN SIGNALING MODULATOR 2-RELATED"/>
    <property type="match status" value="1"/>
</dbReference>
<dbReference type="InterPro" id="IPR021935">
    <property type="entry name" value="SGSM1/2_RBD"/>
</dbReference>
<dbReference type="FunFam" id="2.30.29.230:FF:000008">
    <property type="entry name" value="Small G protein signaling modulator 2"/>
    <property type="match status" value="1"/>
</dbReference>
<dbReference type="InterPro" id="IPR004012">
    <property type="entry name" value="Run_dom"/>
</dbReference>
<evidence type="ECO:0000313" key="6">
    <source>
        <dbReference type="EMBL" id="KAH3885504.1"/>
    </source>
</evidence>
<organism evidence="6 7">
    <name type="scientific">Dreissena polymorpha</name>
    <name type="common">Zebra mussel</name>
    <name type="synonym">Mytilus polymorpha</name>
    <dbReference type="NCBI Taxonomy" id="45954"/>
    <lineage>
        <taxon>Eukaryota</taxon>
        <taxon>Metazoa</taxon>
        <taxon>Spiralia</taxon>
        <taxon>Lophotrochozoa</taxon>
        <taxon>Mollusca</taxon>
        <taxon>Bivalvia</taxon>
        <taxon>Autobranchia</taxon>
        <taxon>Heteroconchia</taxon>
        <taxon>Euheterodonta</taxon>
        <taxon>Imparidentia</taxon>
        <taxon>Neoheterodontei</taxon>
        <taxon>Myida</taxon>
        <taxon>Dreissenoidea</taxon>
        <taxon>Dreissenidae</taxon>
        <taxon>Dreissena</taxon>
    </lineage>
</organism>
<sequence length="1157" mass="131603">MAMIMKLHRYIDHDSQMTPIDFEVTRYIDHDWQMTPFDFLVTRSEVKVTVKQIMEEAVTRKFVHEESSSITSLCGAVEACLLHGLRKRALGLFKFSNTTALLQKVSKSYEPAMEVVRIVSDIELNNDPNKKPVDSSKNPTKRQTSFSFSPKYLWIRIAIFEKKLAKILDYLVQNNNKYYESFALISDPVDGPILASLLVGPCALDYTKMKTSDHFWTDPPADELVQRHRIHSGGHHMTSGAASPGSPKQRPGLQMRPQIPVRRNQSSSSEESSKSFHMSAREYVESLHQNSRSTLLYGKNNVLVQAKEGAEALQGYLSLHQTVEGLTIMWTPNQLMNGCCEQPEDTDRSHFWDYALTIFLDEIVYIHCHQQPDCRGTIVLVGQDGVQRPPIHFPKGGHLLAFLSCLETGLLPHGQLDPPLWSQRGKGKVFPKLKRKGSRLSNLSTSSKEGSTSSTSSTDLEEEATDYVFRIVKVFKPDNIPPEVMDPKAKFRPADLLPWALTRIPRGPSPLAQNTVQTYALVQEEQNNSMLTKVGSTTTRQGNTIKQLCDTMRKQIISRAFYGWLAHCRHLKTVRTHLSGLVLHRIFPIDQPYHASKGLTALVWEQMCKTGTVTGYPEVFRLVYYGGIEHSIRKQVWPFMLGHYKFDSSIEDREFLDKKTQTLYEKTMSEWLAIEAIIRQREKEVMAANLAKLSSESTDGNIPLVRKDSSLDNDVFLSQSFDSDEFSHPETVPEESSATGTTCCTPDRKQSMDLHFEVSDKLTQTDACSFITKREYLTSYTTDSPDDGLGDSIARHSSQERLKSDSLGDSESTDLSKPDREGSTERARLIKMSADSSGLEEDENEADDEAGDDDDDDEDQAEAGENEHEAMEEDTTLEGTDTTCGTEGQTDAAVAVMLEGGETTVVDERVRQLSTSKESLMSPASPASHGGVYAPELLDNVALNLHRIDKDVQRCDRNYHYFTLENLEKLRNIMCTYVWEHLDVGYVQGMCDLLAPLLVILDDEAKTYSCFCELMKRMCSNFPHGGAMDTHFANMRSLIQILDSELFEHMHHHGDYTHFYFCYRWFLLDFKREFVYDDIFLVWETIWAARYISSANFVLFIALALVEYYREIILDNNMDFTDIIKFFNEMAERHEARQVLKIARELILRQQTLIDNK</sequence>
<dbReference type="Gene3D" id="1.10.8.270">
    <property type="entry name" value="putative rabgap domain of human tbc1 domain family member 14 like domains"/>
    <property type="match status" value="1"/>
</dbReference>
<feature type="compositionally biased region" description="Basic and acidic residues" evidence="3">
    <location>
        <begin position="793"/>
        <end position="806"/>
    </location>
</feature>
<dbReference type="EMBL" id="JAIWYP010000001">
    <property type="protein sequence ID" value="KAH3885504.1"/>
    <property type="molecule type" value="Genomic_DNA"/>
</dbReference>
<feature type="region of interest" description="Disordered" evidence="3">
    <location>
        <begin position="434"/>
        <end position="459"/>
    </location>
</feature>
<keyword evidence="1" id="KW-0343">GTPase activation</keyword>
<feature type="compositionally biased region" description="Acidic residues" evidence="3">
    <location>
        <begin position="838"/>
        <end position="876"/>
    </location>
</feature>
<dbReference type="Pfam" id="PF00566">
    <property type="entry name" value="RabGAP-TBC"/>
    <property type="match status" value="1"/>
</dbReference>
<reference evidence="6" key="1">
    <citation type="journal article" date="2019" name="bioRxiv">
        <title>The Genome of the Zebra Mussel, Dreissena polymorpha: A Resource for Invasive Species Research.</title>
        <authorList>
            <person name="McCartney M.A."/>
            <person name="Auch B."/>
            <person name="Kono T."/>
            <person name="Mallez S."/>
            <person name="Zhang Y."/>
            <person name="Obille A."/>
            <person name="Becker A."/>
            <person name="Abrahante J.E."/>
            <person name="Garbe J."/>
            <person name="Badalamenti J.P."/>
            <person name="Herman A."/>
            <person name="Mangelson H."/>
            <person name="Liachko I."/>
            <person name="Sullivan S."/>
            <person name="Sone E.D."/>
            <person name="Koren S."/>
            <person name="Silverstein K.A.T."/>
            <person name="Beckman K.B."/>
            <person name="Gohl D.M."/>
        </authorList>
    </citation>
    <scope>NUCLEOTIDE SEQUENCE</scope>
    <source>
        <strain evidence="6">Duluth1</strain>
        <tissue evidence="6">Whole animal</tissue>
    </source>
</reference>
<dbReference type="SMART" id="SM00164">
    <property type="entry name" value="TBC"/>
    <property type="match status" value="1"/>
</dbReference>
<feature type="compositionally biased region" description="Low complexity" evidence="3">
    <location>
        <begin position="877"/>
        <end position="886"/>
    </location>
</feature>
<dbReference type="SMART" id="SM00593">
    <property type="entry name" value="RUN"/>
    <property type="match status" value="1"/>
</dbReference>
<gene>
    <name evidence="6" type="ORF">DPMN_009498</name>
</gene>
<feature type="compositionally biased region" description="Low complexity" evidence="3">
    <location>
        <begin position="440"/>
        <end position="458"/>
    </location>
</feature>
<dbReference type="InterPro" id="IPR000195">
    <property type="entry name" value="Rab-GAP-TBC_dom"/>
</dbReference>
<evidence type="ECO:0000256" key="2">
    <source>
        <dbReference type="ARBA" id="ARBA00034124"/>
    </source>
</evidence>
<dbReference type="FunFam" id="1.10.8.270:FF:000006">
    <property type="entry name" value="Small G protein signaling modulator 2"/>
    <property type="match status" value="1"/>
</dbReference>
<dbReference type="CDD" id="cd15784">
    <property type="entry name" value="PH_RUTBC"/>
    <property type="match status" value="1"/>
</dbReference>
<feature type="compositionally biased region" description="Polar residues" evidence="3">
    <location>
        <begin position="734"/>
        <end position="744"/>
    </location>
</feature>
<dbReference type="CDD" id="cd17687">
    <property type="entry name" value="RUN_SGSM1_like"/>
    <property type="match status" value="1"/>
</dbReference>
<protein>
    <recommendedName>
        <fullName evidence="8">Small G protein signaling modulator 1</fullName>
    </recommendedName>
</protein>
<dbReference type="PANTHER" id="PTHR22957">
    <property type="entry name" value="TBC1 DOMAIN FAMILY MEMBER GTPASE-ACTIVATING PROTEIN"/>
    <property type="match status" value="1"/>
</dbReference>
<name>A0A9D4N1B5_DREPO</name>
<dbReference type="Gene3D" id="1.10.472.80">
    <property type="entry name" value="Ypt/Rab-GAP domain of gyp1p, domain 3"/>
    <property type="match status" value="1"/>
</dbReference>
<dbReference type="SUPFAM" id="SSF47923">
    <property type="entry name" value="Ypt/Rab-GAP domain of gyp1p"/>
    <property type="match status" value="2"/>
</dbReference>
<dbReference type="AlphaFoldDB" id="A0A9D4N1B5"/>
<feature type="domain" description="Rab-GAP TBC" evidence="4">
    <location>
        <begin position="627"/>
        <end position="1090"/>
    </location>
</feature>
<feature type="domain" description="RUN" evidence="5">
    <location>
        <begin position="64"/>
        <end position="214"/>
    </location>
</feature>
<evidence type="ECO:0000259" key="5">
    <source>
        <dbReference type="PROSITE" id="PS50826"/>
    </source>
</evidence>
<dbReference type="GO" id="GO:0031410">
    <property type="term" value="C:cytoplasmic vesicle"/>
    <property type="evidence" value="ECO:0007669"/>
    <property type="project" value="UniProtKB-ARBA"/>
</dbReference>
<dbReference type="SUPFAM" id="SSF140741">
    <property type="entry name" value="RUN domain-like"/>
    <property type="match status" value="1"/>
</dbReference>
<comment type="similarity">
    <text evidence="2">Belongs to the RUTBC family.</text>
</comment>
<evidence type="ECO:0008006" key="8">
    <source>
        <dbReference type="Google" id="ProtNLM"/>
    </source>
</evidence>
<dbReference type="Pfam" id="PF12068">
    <property type="entry name" value="PH_RBD"/>
    <property type="match status" value="1"/>
</dbReference>
<dbReference type="PROSITE" id="PS50086">
    <property type="entry name" value="TBC_RABGAP"/>
    <property type="match status" value="1"/>
</dbReference>
<dbReference type="Gene3D" id="2.30.29.230">
    <property type="match status" value="1"/>
</dbReference>
<evidence type="ECO:0000259" key="4">
    <source>
        <dbReference type="PROSITE" id="PS50086"/>
    </source>
</evidence>
<dbReference type="Gene3D" id="1.20.58.900">
    <property type="match status" value="1"/>
</dbReference>
<dbReference type="InterPro" id="IPR035969">
    <property type="entry name" value="Rab-GAP_TBC_sf"/>
</dbReference>
<feature type="region of interest" description="Disordered" evidence="3">
    <location>
        <begin position="780"/>
        <end position="886"/>
    </location>
</feature>
<dbReference type="Proteomes" id="UP000828390">
    <property type="component" value="Unassembled WGS sequence"/>
</dbReference>
<dbReference type="PROSITE" id="PS50826">
    <property type="entry name" value="RUN"/>
    <property type="match status" value="1"/>
</dbReference>
<keyword evidence="7" id="KW-1185">Reference proteome</keyword>
<feature type="compositionally biased region" description="Basic and acidic residues" evidence="3">
    <location>
        <begin position="814"/>
        <end position="828"/>
    </location>
</feature>
<dbReference type="FunFam" id="1.10.472.80:FF:000004">
    <property type="entry name" value="Small G protein signaling modulator 1"/>
    <property type="match status" value="1"/>
</dbReference>
<feature type="region of interest" description="Disordered" evidence="3">
    <location>
        <begin position="233"/>
        <end position="275"/>
    </location>
</feature>
<dbReference type="InterPro" id="IPR037745">
    <property type="entry name" value="SGSM1/2"/>
</dbReference>
<comment type="caution">
    <text evidence="6">The sequence shown here is derived from an EMBL/GenBank/DDBJ whole genome shotgun (WGS) entry which is preliminary data.</text>
</comment>
<reference evidence="6" key="2">
    <citation type="submission" date="2020-11" db="EMBL/GenBank/DDBJ databases">
        <authorList>
            <person name="McCartney M.A."/>
            <person name="Auch B."/>
            <person name="Kono T."/>
            <person name="Mallez S."/>
            <person name="Becker A."/>
            <person name="Gohl D.M."/>
            <person name="Silverstein K.A.T."/>
            <person name="Koren S."/>
            <person name="Bechman K.B."/>
            <person name="Herman A."/>
            <person name="Abrahante J.E."/>
            <person name="Garbe J."/>
        </authorList>
    </citation>
    <scope>NUCLEOTIDE SEQUENCE</scope>
    <source>
        <strain evidence="6">Duluth1</strain>
        <tissue evidence="6">Whole animal</tissue>
    </source>
</reference>